<dbReference type="InterPro" id="IPR003607">
    <property type="entry name" value="HD/PDEase_dom"/>
</dbReference>
<dbReference type="Gene3D" id="1.10.3210.10">
    <property type="entry name" value="Hypothetical protein af1432"/>
    <property type="match status" value="1"/>
</dbReference>
<dbReference type="PROSITE" id="PS51831">
    <property type="entry name" value="HD"/>
    <property type="match status" value="1"/>
</dbReference>
<dbReference type="InterPro" id="IPR006674">
    <property type="entry name" value="HD_domain"/>
</dbReference>
<dbReference type="PANTHER" id="PTHR35569">
    <property type="entry name" value="CYANAMIDE HYDRATASE DDI2-RELATED"/>
    <property type="match status" value="1"/>
</dbReference>
<evidence type="ECO:0000259" key="1">
    <source>
        <dbReference type="PROSITE" id="PS51831"/>
    </source>
</evidence>
<evidence type="ECO:0000313" key="2">
    <source>
        <dbReference type="EMBL" id="CAA9396837.1"/>
    </source>
</evidence>
<dbReference type="SUPFAM" id="SSF109604">
    <property type="entry name" value="HD-domain/PDEase-like"/>
    <property type="match status" value="1"/>
</dbReference>
<dbReference type="EMBL" id="CADCUZ010000019">
    <property type="protein sequence ID" value="CAA9396837.1"/>
    <property type="molecule type" value="Genomic_DNA"/>
</dbReference>
<dbReference type="NCBIfam" id="TIGR00277">
    <property type="entry name" value="HDIG"/>
    <property type="match status" value="1"/>
</dbReference>
<dbReference type="AlphaFoldDB" id="A0A6J4NVE6"/>
<gene>
    <name evidence="2" type="ORF">AVDCRST_MAG55-430</name>
</gene>
<organism evidence="2">
    <name type="scientific">uncultured Rubrobacteraceae bacterium</name>
    <dbReference type="NCBI Taxonomy" id="349277"/>
    <lineage>
        <taxon>Bacteria</taxon>
        <taxon>Bacillati</taxon>
        <taxon>Actinomycetota</taxon>
        <taxon>Rubrobacteria</taxon>
        <taxon>Rubrobacterales</taxon>
        <taxon>Rubrobacteraceae</taxon>
        <taxon>environmental samples</taxon>
    </lineage>
</organism>
<dbReference type="SMART" id="SM00471">
    <property type="entry name" value="HDc"/>
    <property type="match status" value="1"/>
</dbReference>
<dbReference type="CDD" id="cd00077">
    <property type="entry name" value="HDc"/>
    <property type="match status" value="1"/>
</dbReference>
<proteinExistence type="predicted"/>
<reference evidence="2" key="1">
    <citation type="submission" date="2020-02" db="EMBL/GenBank/DDBJ databases">
        <authorList>
            <person name="Meier V. D."/>
        </authorList>
    </citation>
    <scope>NUCLEOTIDE SEQUENCE</scope>
    <source>
        <strain evidence="2">AVDCRST_MAG55</strain>
    </source>
</reference>
<name>A0A6J4NVE6_9ACTN</name>
<accession>A0A6J4NVE6</accession>
<dbReference type="PANTHER" id="PTHR35569:SF1">
    <property type="entry name" value="CYANAMIDE HYDRATASE DDI2-RELATED"/>
    <property type="match status" value="1"/>
</dbReference>
<protein>
    <submittedName>
        <fullName evidence="2">HD domain protein</fullName>
    </submittedName>
</protein>
<dbReference type="InterPro" id="IPR006675">
    <property type="entry name" value="HDIG_dom"/>
</dbReference>
<feature type="domain" description="HD" evidence="1">
    <location>
        <begin position="22"/>
        <end position="128"/>
    </location>
</feature>
<sequence length="200" mass="21791">MKPLVEEVEALVARVGTHPVWGYGHCLRVHALAEELARAEGISCDPEILRVAVLLHDIGLYKAYAMREPADHAKRSAAVAQRILNDADFPPQATRTAMEAIEAHPPGAPPVSGAEATVLKDAVALDYLGVVGLSRVLAMVGSEKDVGDIRAAVWHAESLRRQIPDLLVLETSRDIARRRNKETDRFVEDLRDATAGLKLL</sequence>
<dbReference type="Pfam" id="PF01966">
    <property type="entry name" value="HD"/>
    <property type="match status" value="1"/>
</dbReference>